<protein>
    <submittedName>
        <fullName evidence="1">Uncharacterized protein</fullName>
    </submittedName>
</protein>
<organism evidence="1 2">
    <name type="scientific">Capsulimonas corticalis</name>
    <dbReference type="NCBI Taxonomy" id="2219043"/>
    <lineage>
        <taxon>Bacteria</taxon>
        <taxon>Bacillati</taxon>
        <taxon>Armatimonadota</taxon>
        <taxon>Armatimonadia</taxon>
        <taxon>Capsulimonadales</taxon>
        <taxon>Capsulimonadaceae</taxon>
        <taxon>Capsulimonas</taxon>
    </lineage>
</organism>
<keyword evidence="2" id="KW-1185">Reference proteome</keyword>
<sequence>MVSEEQASQVAFYGHLQDVAILGVGAFADAVKLVDSAVASPPSLIQSMVVADDGGVLPLGSPVYVERASDMAFRDALSRRPMIVLVKGPRQIGKTSTLVRGVDHVRRSDVRLVYVDLQSMGRENLRTQKDLFCSLARVFTRELSLDVVMDDIYDDRDGPNKNLENFLFKHALRTPVIWFMDEVDRLFEFDYYADVFSLMRSWHNRRPIHSELGNLTLVLSYATETHLLIQDAYQSPFNVGVKVELADFTRDQIAALNERLGRPLLNDSAIDQFQFLAGGHPHLVCRGLSWMAYEHKSVSEFAASASLDNGPFGSHLRRLRIVAQNPELMSAIQDLLQGGCCTDNDAWLHLRSAGVVVGDDCSNVRIRCEIYTQYLRAHFLPRDKEAQLELHPRTSFWRNFWRPWK</sequence>
<dbReference type="SUPFAM" id="SSF52540">
    <property type="entry name" value="P-loop containing nucleoside triphosphate hydrolases"/>
    <property type="match status" value="1"/>
</dbReference>
<dbReference type="InterPro" id="IPR027417">
    <property type="entry name" value="P-loop_NTPase"/>
</dbReference>
<evidence type="ECO:0000313" key="1">
    <source>
        <dbReference type="EMBL" id="BDI31613.1"/>
    </source>
</evidence>
<reference evidence="1 2" key="1">
    <citation type="journal article" date="2019" name="Int. J. Syst. Evol. Microbiol.">
        <title>Capsulimonas corticalis gen. nov., sp. nov., an aerobic capsulated bacterium, of a novel bacterial order, Capsulimonadales ord. nov., of the class Armatimonadia of the phylum Armatimonadetes.</title>
        <authorList>
            <person name="Li J."/>
            <person name="Kudo C."/>
            <person name="Tonouchi A."/>
        </authorList>
    </citation>
    <scope>NUCLEOTIDE SEQUENCE [LARGE SCALE GENOMIC DNA]</scope>
    <source>
        <strain evidence="1 2">AX-7</strain>
    </source>
</reference>
<proteinExistence type="predicted"/>
<dbReference type="KEGG" id="ccot:CCAX7_36640"/>
<accession>A0A402D1A0</accession>
<dbReference type="Pfam" id="PF14516">
    <property type="entry name" value="AAA_35"/>
    <property type="match status" value="1"/>
</dbReference>
<dbReference type="Gene3D" id="3.40.50.300">
    <property type="entry name" value="P-loop containing nucleotide triphosphate hydrolases"/>
    <property type="match status" value="1"/>
</dbReference>
<dbReference type="AlphaFoldDB" id="A0A402D1A0"/>
<dbReference type="Proteomes" id="UP000287394">
    <property type="component" value="Chromosome"/>
</dbReference>
<gene>
    <name evidence="1" type="ORF">CCAX7_36640</name>
</gene>
<dbReference type="EMBL" id="AP025739">
    <property type="protein sequence ID" value="BDI31613.1"/>
    <property type="molecule type" value="Genomic_DNA"/>
</dbReference>
<name>A0A402D1A0_9BACT</name>
<evidence type="ECO:0000313" key="2">
    <source>
        <dbReference type="Proteomes" id="UP000287394"/>
    </source>
</evidence>